<name>A0A8G2F7E2_9BACT</name>
<evidence type="ECO:0000259" key="2">
    <source>
        <dbReference type="Pfam" id="PF12850"/>
    </source>
</evidence>
<feature type="domain" description="Calcineurin-like phosphoesterase" evidence="2">
    <location>
        <begin position="1"/>
        <end position="186"/>
    </location>
</feature>
<dbReference type="InterPro" id="IPR024654">
    <property type="entry name" value="Calcineurin-like_PHP_lpxH"/>
</dbReference>
<dbReference type="Pfam" id="PF12850">
    <property type="entry name" value="Metallophos_2"/>
    <property type="match status" value="1"/>
</dbReference>
<sequence>MKLAIISDIHSNVFALQAVLDDIYARGADRIINLGDTLYGPMEPKATYDLLAYCDIISICGNQDRMLYEMPSKDLAENATFQFVLNDLGETPVEWLKTLPFDCQITNQIYACHGSPTNDVTYLLEDISCGKTQIRQDGEIFQLLNGQISSIILCGHTHIPRVVELSSSQLIVNPGSVGLPAYTDDQPVVHSMETHSSHASYTMLEASSSGWDIQQLKIAYDVQSAVVAANEQGRTDWAHYLATGRGDKI</sequence>
<protein>
    <submittedName>
        <fullName evidence="3">Predicted phosphodiesterase</fullName>
    </submittedName>
</protein>
<comment type="caution">
    <text evidence="3">The sequence shown here is derived from an EMBL/GenBank/DDBJ whole genome shotgun (WGS) entry which is preliminary data.</text>
</comment>
<dbReference type="RefSeq" id="WP_020000840.1">
    <property type="nucleotide sequence ID" value="NZ_CP192219.1"/>
</dbReference>
<dbReference type="AlphaFoldDB" id="A0A8G2F7E2"/>
<dbReference type="PANTHER" id="PTHR42850">
    <property type="entry name" value="METALLOPHOSPHOESTERASE"/>
    <property type="match status" value="1"/>
</dbReference>
<organism evidence="3 4">
    <name type="scientific">Halodesulfovibrio aestuarii</name>
    <dbReference type="NCBI Taxonomy" id="126333"/>
    <lineage>
        <taxon>Bacteria</taxon>
        <taxon>Pseudomonadati</taxon>
        <taxon>Thermodesulfobacteriota</taxon>
        <taxon>Desulfovibrionia</taxon>
        <taxon>Desulfovibrionales</taxon>
        <taxon>Desulfovibrionaceae</taxon>
        <taxon>Halodesulfovibrio</taxon>
    </lineage>
</organism>
<comment type="similarity">
    <text evidence="1">Belongs to the metallophosphoesterase superfamily. YfcE family.</text>
</comment>
<reference evidence="3 4" key="1">
    <citation type="submission" date="2016-11" db="EMBL/GenBank/DDBJ databases">
        <authorList>
            <person name="Varghese N."/>
            <person name="Submissions S."/>
        </authorList>
    </citation>
    <scope>NUCLEOTIDE SEQUENCE [LARGE SCALE GENOMIC DNA]</scope>
    <source>
        <strain evidence="3 4">DSM 17919</strain>
    </source>
</reference>
<proteinExistence type="inferred from homology"/>
<accession>A0A8G2F7E2</accession>
<dbReference type="InterPro" id="IPR029052">
    <property type="entry name" value="Metallo-depent_PP-like"/>
</dbReference>
<gene>
    <name evidence="3" type="ORF">SAMN05660830_01192</name>
</gene>
<evidence type="ECO:0000313" key="4">
    <source>
        <dbReference type="Proteomes" id="UP000184001"/>
    </source>
</evidence>
<dbReference type="InterPro" id="IPR011152">
    <property type="entry name" value="Pesterase_MJ0912"/>
</dbReference>
<dbReference type="PIRSF" id="PIRSF000883">
    <property type="entry name" value="Pesterase_MJ0912"/>
    <property type="match status" value="1"/>
</dbReference>
<dbReference type="Gene3D" id="3.60.21.10">
    <property type="match status" value="1"/>
</dbReference>
<evidence type="ECO:0000313" key="3">
    <source>
        <dbReference type="EMBL" id="SHI95813.1"/>
    </source>
</evidence>
<dbReference type="EMBL" id="FQZR01000003">
    <property type="protein sequence ID" value="SHI95813.1"/>
    <property type="molecule type" value="Genomic_DNA"/>
</dbReference>
<dbReference type="GO" id="GO:0016791">
    <property type="term" value="F:phosphatase activity"/>
    <property type="evidence" value="ECO:0007669"/>
    <property type="project" value="TreeGrafter"/>
</dbReference>
<dbReference type="InterPro" id="IPR050126">
    <property type="entry name" value="Ap4A_hydrolase"/>
</dbReference>
<dbReference type="SUPFAM" id="SSF56300">
    <property type="entry name" value="Metallo-dependent phosphatases"/>
    <property type="match status" value="1"/>
</dbReference>
<dbReference type="GO" id="GO:0005737">
    <property type="term" value="C:cytoplasm"/>
    <property type="evidence" value="ECO:0007669"/>
    <property type="project" value="TreeGrafter"/>
</dbReference>
<evidence type="ECO:0000256" key="1">
    <source>
        <dbReference type="ARBA" id="ARBA00008950"/>
    </source>
</evidence>
<dbReference type="Proteomes" id="UP000184001">
    <property type="component" value="Unassembled WGS sequence"/>
</dbReference>
<dbReference type="PANTHER" id="PTHR42850:SF2">
    <property type="entry name" value="BLL5683 PROTEIN"/>
    <property type="match status" value="1"/>
</dbReference>